<evidence type="ECO:0000313" key="3">
    <source>
        <dbReference type="EMBL" id="CAB5028501.1"/>
    </source>
</evidence>
<gene>
    <name evidence="1" type="ORF">UFOPK3605_00513</name>
    <name evidence="2" type="ORF">UFOPK3897_00958</name>
    <name evidence="3" type="ORF">UFOPK4121_01138</name>
</gene>
<dbReference type="AlphaFoldDB" id="A0A6J7GE30"/>
<accession>A0A6J7GE30</accession>
<sequence>MLNATPVKIDQAFANPNQVRAMVLRHAPYWPVMRYFANATEEAAQNGAKKISSSLFSKPMMVMPVFRGDWAYDEPKVDGAQELLYDEQLIAAAKQVFNAEVVVPHIVFVNLTTPMPSQAVGHVDIPAFRGIDRTQYPTWLLQMMGQSGLFEDVRVRIATSVAWLYHGENGGFSWWPDGPDGPRLVHDQNIDNTAIVGDNDFMFHRVEQVGADDEPTARNLTLESLLHPADDSAPDGDWVITDEGKELYRVPFEKVRVSISWKARVFSNPEEQRITDEHLDDIALDEVVDRFLEDLTNRGIACDRPPDPINDTDFVTTVASTYRLTPSTE</sequence>
<dbReference type="EMBL" id="CAFBMM010000015">
    <property type="protein sequence ID" value="CAB4901599.1"/>
    <property type="molecule type" value="Genomic_DNA"/>
</dbReference>
<evidence type="ECO:0000313" key="2">
    <source>
        <dbReference type="EMBL" id="CAB4978479.1"/>
    </source>
</evidence>
<reference evidence="1" key="1">
    <citation type="submission" date="2020-05" db="EMBL/GenBank/DDBJ databases">
        <authorList>
            <person name="Chiriac C."/>
            <person name="Salcher M."/>
            <person name="Ghai R."/>
            <person name="Kavagutti S V."/>
        </authorList>
    </citation>
    <scope>NUCLEOTIDE SEQUENCE</scope>
</reference>
<organism evidence="1">
    <name type="scientific">freshwater metagenome</name>
    <dbReference type="NCBI Taxonomy" id="449393"/>
    <lineage>
        <taxon>unclassified sequences</taxon>
        <taxon>metagenomes</taxon>
        <taxon>ecological metagenomes</taxon>
    </lineage>
</organism>
<dbReference type="EMBL" id="CAFBOF010000019">
    <property type="protein sequence ID" value="CAB4978479.1"/>
    <property type="molecule type" value="Genomic_DNA"/>
</dbReference>
<name>A0A6J7GE30_9ZZZZ</name>
<protein>
    <submittedName>
        <fullName evidence="1">Unannotated protein</fullName>
    </submittedName>
</protein>
<proteinExistence type="predicted"/>
<dbReference type="EMBL" id="CAFBPQ010000038">
    <property type="protein sequence ID" value="CAB5028501.1"/>
    <property type="molecule type" value="Genomic_DNA"/>
</dbReference>
<evidence type="ECO:0000313" key="1">
    <source>
        <dbReference type="EMBL" id="CAB4901599.1"/>
    </source>
</evidence>